<dbReference type="GO" id="GO:0008168">
    <property type="term" value="F:methyltransferase activity"/>
    <property type="evidence" value="ECO:0007669"/>
    <property type="project" value="UniProtKB-KW"/>
</dbReference>
<sequence length="165" mass="19305">MELTREHFRAIIFHNFGHGLSRQECIDELKSLYGYEAPSYSTEKNWYNEFNRGRRSLKDEFREGRPKTTVVPENIDAVRELIMQDRHVTYLQIEACLCISPTSIHSILHEQLAVKKACSRWIPHNLTIAQKNARVDWCKEMLKKYNRGASKDVYKIVTDRGDCSA</sequence>
<protein>
    <submittedName>
        <fullName evidence="2">Histone-lysine N-methyltransferase SETMAR</fullName>
    </submittedName>
</protein>
<dbReference type="InterPro" id="IPR052709">
    <property type="entry name" value="Transposase-MT_Hybrid"/>
</dbReference>
<feature type="domain" description="Mos1 transposase HTH" evidence="1">
    <location>
        <begin position="5"/>
        <end position="53"/>
    </location>
</feature>
<evidence type="ECO:0000259" key="1">
    <source>
        <dbReference type="Pfam" id="PF17906"/>
    </source>
</evidence>
<dbReference type="AlphaFoldDB" id="A0A0K8TWZ1"/>
<name>A0A0K8TWZ1_BACLA</name>
<organism evidence="2">
    <name type="scientific">Bactrocera latifrons</name>
    <name type="common">Malaysian fruit fly</name>
    <name type="synonym">Chaetodacus latifrons</name>
    <dbReference type="NCBI Taxonomy" id="174628"/>
    <lineage>
        <taxon>Eukaryota</taxon>
        <taxon>Metazoa</taxon>
        <taxon>Ecdysozoa</taxon>
        <taxon>Arthropoda</taxon>
        <taxon>Hexapoda</taxon>
        <taxon>Insecta</taxon>
        <taxon>Pterygota</taxon>
        <taxon>Neoptera</taxon>
        <taxon>Endopterygota</taxon>
        <taxon>Diptera</taxon>
        <taxon>Brachycera</taxon>
        <taxon>Muscomorpha</taxon>
        <taxon>Tephritoidea</taxon>
        <taxon>Tephritidae</taxon>
        <taxon>Bactrocera</taxon>
        <taxon>Bactrocera</taxon>
    </lineage>
</organism>
<dbReference type="PANTHER" id="PTHR46060:SF1">
    <property type="entry name" value="MARINER MOS1 TRANSPOSASE-LIKE PROTEIN"/>
    <property type="match status" value="1"/>
</dbReference>
<dbReference type="InterPro" id="IPR041426">
    <property type="entry name" value="Mos1_HTH"/>
</dbReference>
<gene>
    <name evidence="2" type="primary">SETMAR_14</name>
    <name evidence="2" type="ORF">c1_g3_i13</name>
</gene>
<evidence type="ECO:0000313" key="2">
    <source>
        <dbReference type="EMBL" id="JAI18783.1"/>
    </source>
</evidence>
<dbReference type="Gene3D" id="1.10.10.1450">
    <property type="match status" value="1"/>
</dbReference>
<dbReference type="Pfam" id="PF17906">
    <property type="entry name" value="HTH_48"/>
    <property type="match status" value="1"/>
</dbReference>
<accession>A0A0K8TWZ1</accession>
<keyword evidence="2" id="KW-0489">Methyltransferase</keyword>
<keyword evidence="2" id="KW-0808">Transferase</keyword>
<dbReference type="GO" id="GO:0032259">
    <property type="term" value="P:methylation"/>
    <property type="evidence" value="ECO:0007669"/>
    <property type="project" value="UniProtKB-KW"/>
</dbReference>
<dbReference type="EMBL" id="GDHF01033531">
    <property type="protein sequence ID" value="JAI18783.1"/>
    <property type="molecule type" value="Transcribed_RNA"/>
</dbReference>
<proteinExistence type="predicted"/>
<reference evidence="2" key="1">
    <citation type="submission" date="2015-06" db="EMBL/GenBank/DDBJ databases">
        <authorList>
            <person name="Hoefler B.C."/>
            <person name="Straight P.D."/>
        </authorList>
    </citation>
    <scope>NUCLEOTIDE SEQUENCE</scope>
</reference>
<dbReference type="PANTHER" id="PTHR46060">
    <property type="entry name" value="MARINER MOS1 TRANSPOSASE-LIKE PROTEIN"/>
    <property type="match status" value="1"/>
</dbReference>
<dbReference type="OrthoDB" id="8060670at2759"/>